<keyword evidence="2" id="KW-1185">Reference proteome</keyword>
<organism evidence="1 2">
    <name type="scientific">Solanum verrucosum</name>
    <dbReference type="NCBI Taxonomy" id="315347"/>
    <lineage>
        <taxon>Eukaryota</taxon>
        <taxon>Viridiplantae</taxon>
        <taxon>Streptophyta</taxon>
        <taxon>Embryophyta</taxon>
        <taxon>Tracheophyta</taxon>
        <taxon>Spermatophyta</taxon>
        <taxon>Magnoliopsida</taxon>
        <taxon>eudicotyledons</taxon>
        <taxon>Gunneridae</taxon>
        <taxon>Pentapetalae</taxon>
        <taxon>asterids</taxon>
        <taxon>lamiids</taxon>
        <taxon>Solanales</taxon>
        <taxon>Solanaceae</taxon>
        <taxon>Solanoideae</taxon>
        <taxon>Solaneae</taxon>
        <taxon>Solanum</taxon>
    </lineage>
</organism>
<feature type="non-terminal residue" evidence="1">
    <location>
        <position position="1"/>
    </location>
</feature>
<accession>A0AAF0UCM1</accession>
<gene>
    <name evidence="1" type="ORF">MTR67_036923</name>
</gene>
<proteinExistence type="predicted"/>
<name>A0AAF0UCM1_SOLVR</name>
<dbReference type="AlphaFoldDB" id="A0AAF0UCM1"/>
<protein>
    <submittedName>
        <fullName evidence="1">Uncharacterized protein</fullName>
    </submittedName>
</protein>
<dbReference type="EMBL" id="CP133619">
    <property type="protein sequence ID" value="WMV43538.1"/>
    <property type="molecule type" value="Genomic_DNA"/>
</dbReference>
<evidence type="ECO:0000313" key="1">
    <source>
        <dbReference type="EMBL" id="WMV43538.1"/>
    </source>
</evidence>
<reference evidence="1" key="1">
    <citation type="submission" date="2023-08" db="EMBL/GenBank/DDBJ databases">
        <title>A de novo genome assembly of Solanum verrucosum Schlechtendal, a Mexican diploid species geographically isolated from the other diploid A-genome species in potato relatives.</title>
        <authorList>
            <person name="Hosaka K."/>
        </authorList>
    </citation>
    <scope>NUCLEOTIDE SEQUENCE</scope>
    <source>
        <tissue evidence="1">Young leaves</tissue>
    </source>
</reference>
<sequence length="64" mass="6833">RKYYSAATAPHLTFPHPFPANPSLSAVHGGDLKPPPPCSLRSTSVSDFHLASRCLVIGCQLPGY</sequence>
<evidence type="ECO:0000313" key="2">
    <source>
        <dbReference type="Proteomes" id="UP001234989"/>
    </source>
</evidence>
<dbReference type="Proteomes" id="UP001234989">
    <property type="component" value="Chromosome 8"/>
</dbReference>